<dbReference type="RefSeq" id="WP_122237427.1">
    <property type="nucleotide sequence ID" value="NZ_RDQL01000005.1"/>
</dbReference>
<evidence type="ECO:0000313" key="9">
    <source>
        <dbReference type="Proteomes" id="UP000267521"/>
    </source>
</evidence>
<evidence type="ECO:0000313" key="6">
    <source>
        <dbReference type="EMBL" id="RMX00455.1"/>
    </source>
</evidence>
<comment type="subcellular location">
    <subcellularLocation>
        <location evidence="1">Membrane</location>
        <topology evidence="1">Multi-pass membrane protein</topology>
    </subcellularLocation>
</comment>
<feature type="transmembrane region" description="Helical" evidence="5">
    <location>
        <begin position="65"/>
        <end position="84"/>
    </location>
</feature>
<organism evidence="6 8">
    <name type="scientific">Allofranklinella schreckenbergeri</name>
    <dbReference type="NCBI Taxonomy" id="1076744"/>
    <lineage>
        <taxon>Bacteria</taxon>
        <taxon>Pseudomonadati</taxon>
        <taxon>Pseudomonadota</taxon>
        <taxon>Betaproteobacteria</taxon>
        <taxon>Burkholderiales</taxon>
        <taxon>Comamonadaceae</taxon>
        <taxon>Allofranklinella</taxon>
    </lineage>
</organism>
<feature type="transmembrane region" description="Helical" evidence="5">
    <location>
        <begin position="33"/>
        <end position="59"/>
    </location>
</feature>
<dbReference type="PANTHER" id="PTHR36926">
    <property type="entry name" value="COLICIN V PRODUCTION PROTEIN"/>
    <property type="match status" value="1"/>
</dbReference>
<accession>A0A3M6QC52</accession>
<dbReference type="GO" id="GO:0016020">
    <property type="term" value="C:membrane"/>
    <property type="evidence" value="ECO:0007669"/>
    <property type="project" value="UniProtKB-SubCell"/>
</dbReference>
<protein>
    <submittedName>
        <fullName evidence="6">CvpA family protein</fullName>
    </submittedName>
</protein>
<dbReference type="InterPro" id="IPR052719">
    <property type="entry name" value="CvpA-like"/>
</dbReference>
<dbReference type="Pfam" id="PF02674">
    <property type="entry name" value="Colicin_V"/>
    <property type="match status" value="1"/>
</dbReference>
<dbReference type="GO" id="GO:0009403">
    <property type="term" value="P:toxin biosynthetic process"/>
    <property type="evidence" value="ECO:0007669"/>
    <property type="project" value="InterPro"/>
</dbReference>
<evidence type="ECO:0000256" key="1">
    <source>
        <dbReference type="ARBA" id="ARBA00004141"/>
    </source>
</evidence>
<proteinExistence type="predicted"/>
<gene>
    <name evidence="6" type="ORF">EBQ25_05150</name>
    <name evidence="7" type="ORF">EBQ26_02405</name>
</gene>
<evidence type="ECO:0000313" key="8">
    <source>
        <dbReference type="Proteomes" id="UP000267035"/>
    </source>
</evidence>
<keyword evidence="3 5" id="KW-1133">Transmembrane helix</keyword>
<evidence type="ECO:0000256" key="5">
    <source>
        <dbReference type="SAM" id="Phobius"/>
    </source>
</evidence>
<keyword evidence="4 5" id="KW-0472">Membrane</keyword>
<dbReference type="Proteomes" id="UP000267521">
    <property type="component" value="Unassembled WGS sequence"/>
</dbReference>
<evidence type="ECO:0000313" key="7">
    <source>
        <dbReference type="EMBL" id="RMX00746.1"/>
    </source>
</evidence>
<evidence type="ECO:0000256" key="3">
    <source>
        <dbReference type="ARBA" id="ARBA00022989"/>
    </source>
</evidence>
<keyword evidence="8" id="KW-1185">Reference proteome</keyword>
<dbReference type="Proteomes" id="UP000267035">
    <property type="component" value="Unassembled WGS sequence"/>
</dbReference>
<comment type="caution">
    <text evidence="6">The sequence shown here is derived from an EMBL/GenBank/DDBJ whole genome shotgun (WGS) entry which is preliminary data.</text>
</comment>
<evidence type="ECO:0000256" key="4">
    <source>
        <dbReference type="ARBA" id="ARBA00023136"/>
    </source>
</evidence>
<keyword evidence="2 5" id="KW-0812">Transmembrane</keyword>
<feature type="transmembrane region" description="Helical" evidence="5">
    <location>
        <begin position="105"/>
        <end position="126"/>
    </location>
</feature>
<reference evidence="8 9" key="1">
    <citation type="submission" date="2018-10" db="EMBL/GenBank/DDBJ databases">
        <title>Comamonadaceae CDC group NO-1 genome sequencing and assembly.</title>
        <authorList>
            <person name="Bernier A.-M."/>
            <person name="Bernard K."/>
        </authorList>
    </citation>
    <scope>NUCLEOTIDE SEQUENCE [LARGE SCALE GENOMIC DNA]</scope>
    <source>
        <strain evidence="6 8">NML161473</strain>
        <strain evidence="7 9">NML970147</strain>
    </source>
</reference>
<dbReference type="EMBL" id="RDQL01000005">
    <property type="protein sequence ID" value="RMX00455.1"/>
    <property type="molecule type" value="Genomic_DNA"/>
</dbReference>
<name>A0A3M6QC52_9BURK</name>
<accession>A0A3M6QC78</accession>
<feature type="transmembrane region" description="Helical" evidence="5">
    <location>
        <begin position="6"/>
        <end position="26"/>
    </location>
</feature>
<dbReference type="InterPro" id="IPR003825">
    <property type="entry name" value="Colicin-V_CvpA"/>
</dbReference>
<dbReference type="PANTHER" id="PTHR36926:SF1">
    <property type="entry name" value="COLICIN V PRODUCTION PROTEIN"/>
    <property type="match status" value="1"/>
</dbReference>
<evidence type="ECO:0000256" key="2">
    <source>
        <dbReference type="ARBA" id="ARBA00022692"/>
    </source>
</evidence>
<sequence length="187" mass="20326">MTLNGFDLAFLMLAFLSVAVGIWRGFVFECISLLGWLMGALGAMRLGPELGMMLIFGSISDEAQRVLGMLAVFIVLVFLSSMFASMARRSIKALGMRPADRFIGALAGFVRIVLLGVLLAVVIHALRWNDQLWWTSSATGPLLELARLELAQWLPGWTILQTPQSLQLPSLPPAGAASALPLLPPHR</sequence>
<dbReference type="AlphaFoldDB" id="A0A3M6QC52"/>
<dbReference type="EMBL" id="RDQM01000002">
    <property type="protein sequence ID" value="RMX00746.1"/>
    <property type="molecule type" value="Genomic_DNA"/>
</dbReference>